<name>A0ABT0WER7_9BACI</name>
<dbReference type="EMBL" id="JAMQCR010000002">
    <property type="protein sequence ID" value="MCM2534809.1"/>
    <property type="molecule type" value="Genomic_DNA"/>
</dbReference>
<dbReference type="PANTHER" id="PTHR30535">
    <property type="entry name" value="VITAMIN B12-BINDING PROTEIN"/>
    <property type="match status" value="1"/>
</dbReference>
<evidence type="ECO:0000256" key="2">
    <source>
        <dbReference type="SAM" id="SignalP"/>
    </source>
</evidence>
<sequence length="301" mass="32622">MKKQTFFTLISIIVPTVFLAACGNQQTAASPNSSNVTSQRQPKEKTSFPLTVTDEAGNKVTIQKQPQHIVSVTEGTDEILAGIIPKSELAMVTNFSSDPQYSHVTNFVKGIPQIQDANAETIIAAKPDLVLLASFTNQGIVNQIKQAGIPVYEFTDFTSISSIEKNIKVVGELVGERGKSNQLVQSMESKINTISNAVKDKKKLTVLDYSSYGYAAGDNTTVNQMIEMAGGINAAKGLNGWQKISEEEIVKLNPDVIIVAESDNGFVKKVLSDSALQNVNAVKNKQVFAINGPIYHLYLNI</sequence>
<organism evidence="4 5">
    <name type="scientific">Neobacillus pocheonensis</name>
    <dbReference type="NCBI Taxonomy" id="363869"/>
    <lineage>
        <taxon>Bacteria</taxon>
        <taxon>Bacillati</taxon>
        <taxon>Bacillota</taxon>
        <taxon>Bacilli</taxon>
        <taxon>Bacillales</taxon>
        <taxon>Bacillaceae</taxon>
        <taxon>Neobacillus</taxon>
    </lineage>
</organism>
<comment type="similarity">
    <text evidence="1">Belongs to the bacterial solute-binding protein 8 family.</text>
</comment>
<feature type="chain" id="PRO_5047056078" evidence="2">
    <location>
        <begin position="21"/>
        <end position="301"/>
    </location>
</feature>
<feature type="signal peptide" evidence="2">
    <location>
        <begin position="1"/>
        <end position="20"/>
    </location>
</feature>
<proteinExistence type="inferred from homology"/>
<dbReference type="Pfam" id="PF01497">
    <property type="entry name" value="Peripla_BP_2"/>
    <property type="match status" value="1"/>
</dbReference>
<dbReference type="SUPFAM" id="SSF53807">
    <property type="entry name" value="Helical backbone' metal receptor"/>
    <property type="match status" value="1"/>
</dbReference>
<keyword evidence="2" id="KW-0732">Signal</keyword>
<feature type="domain" description="Fe/B12 periplasmic-binding" evidence="3">
    <location>
        <begin position="68"/>
        <end position="301"/>
    </location>
</feature>
<dbReference type="InterPro" id="IPR050902">
    <property type="entry name" value="ABC_Transporter_SBP"/>
</dbReference>
<dbReference type="Gene3D" id="3.40.50.1980">
    <property type="entry name" value="Nitrogenase molybdenum iron protein domain"/>
    <property type="match status" value="2"/>
</dbReference>
<accession>A0ABT0WER7</accession>
<dbReference type="PROSITE" id="PS50983">
    <property type="entry name" value="FE_B12_PBP"/>
    <property type="match status" value="1"/>
</dbReference>
<keyword evidence="5" id="KW-1185">Reference proteome</keyword>
<dbReference type="Proteomes" id="UP001523262">
    <property type="component" value="Unassembled WGS sequence"/>
</dbReference>
<evidence type="ECO:0000313" key="4">
    <source>
        <dbReference type="EMBL" id="MCM2534809.1"/>
    </source>
</evidence>
<comment type="caution">
    <text evidence="4">The sequence shown here is derived from an EMBL/GenBank/DDBJ whole genome shotgun (WGS) entry which is preliminary data.</text>
</comment>
<evidence type="ECO:0000256" key="1">
    <source>
        <dbReference type="ARBA" id="ARBA00008814"/>
    </source>
</evidence>
<protein>
    <submittedName>
        <fullName evidence="4">ABC transporter substrate-binding protein</fullName>
    </submittedName>
</protein>
<gene>
    <name evidence="4" type="ORF">NDK43_23800</name>
</gene>
<evidence type="ECO:0000259" key="3">
    <source>
        <dbReference type="PROSITE" id="PS50983"/>
    </source>
</evidence>
<dbReference type="PROSITE" id="PS51257">
    <property type="entry name" value="PROKAR_LIPOPROTEIN"/>
    <property type="match status" value="1"/>
</dbReference>
<reference evidence="4 5" key="1">
    <citation type="submission" date="2022-06" db="EMBL/GenBank/DDBJ databases">
        <authorList>
            <person name="Jeon C.O."/>
        </authorList>
    </citation>
    <scope>NUCLEOTIDE SEQUENCE [LARGE SCALE GENOMIC DNA]</scope>
    <source>
        <strain evidence="4 5">KCTC 13943</strain>
    </source>
</reference>
<evidence type="ECO:0000313" key="5">
    <source>
        <dbReference type="Proteomes" id="UP001523262"/>
    </source>
</evidence>
<dbReference type="PANTHER" id="PTHR30535:SF34">
    <property type="entry name" value="MOLYBDATE-BINDING PROTEIN MOLA"/>
    <property type="match status" value="1"/>
</dbReference>
<dbReference type="InterPro" id="IPR002491">
    <property type="entry name" value="ABC_transptr_periplasmic_BD"/>
</dbReference>